<keyword evidence="16" id="KW-1185">Reference proteome</keyword>
<feature type="compositionally biased region" description="Polar residues" evidence="13">
    <location>
        <begin position="352"/>
        <end position="361"/>
    </location>
</feature>
<feature type="compositionally biased region" description="Basic and acidic residues" evidence="13">
    <location>
        <begin position="683"/>
        <end position="698"/>
    </location>
</feature>
<comment type="similarity">
    <text evidence="2">Belongs to the asfivirus DP71L family.</text>
</comment>
<dbReference type="GO" id="GO:0034976">
    <property type="term" value="P:response to endoplasmic reticulum stress"/>
    <property type="evidence" value="ECO:0007669"/>
    <property type="project" value="TreeGrafter"/>
</dbReference>
<evidence type="ECO:0000256" key="2">
    <source>
        <dbReference type="ARBA" id="ARBA00007512"/>
    </source>
</evidence>
<dbReference type="Proteomes" id="UP000887568">
    <property type="component" value="Unplaced"/>
</dbReference>
<evidence type="ECO:0000256" key="7">
    <source>
        <dbReference type="ARBA" id="ARBA00022632"/>
    </source>
</evidence>
<feature type="compositionally biased region" description="Polar residues" evidence="13">
    <location>
        <begin position="704"/>
        <end position="713"/>
    </location>
</feature>
<feature type="region of interest" description="Disordered" evidence="13">
    <location>
        <begin position="903"/>
        <end position="941"/>
    </location>
</feature>
<dbReference type="OrthoDB" id="5976067at2759"/>
<keyword evidence="11" id="KW-0899">Viral immunoevasion</keyword>
<keyword evidence="7" id="KW-1090">Inhibition of host innate immune response by virus</keyword>
<name>A0A913Z5M2_PATMI</name>
<feature type="region of interest" description="Disordered" evidence="13">
    <location>
        <begin position="768"/>
        <end position="789"/>
    </location>
</feature>
<dbReference type="PANTHER" id="PTHR16489">
    <property type="entry name" value="GH11727P"/>
    <property type="match status" value="1"/>
</dbReference>
<dbReference type="Pfam" id="PF10488">
    <property type="entry name" value="PP1c_bdg"/>
    <property type="match status" value="1"/>
</dbReference>
<feature type="domain" description="Protein phosphatase 1 regulatory subunit 15A/B C-terminal" evidence="14">
    <location>
        <begin position="850"/>
        <end position="1035"/>
    </location>
</feature>
<evidence type="ECO:0000256" key="4">
    <source>
        <dbReference type="ARBA" id="ARBA00011204"/>
    </source>
</evidence>
<dbReference type="AlphaFoldDB" id="A0A913Z5M2"/>
<comment type="similarity">
    <text evidence="3">Belongs to the PPP1R15 family.</text>
</comment>
<evidence type="ECO:0000256" key="5">
    <source>
        <dbReference type="ARBA" id="ARBA00019072"/>
    </source>
</evidence>
<evidence type="ECO:0000256" key="10">
    <source>
        <dbReference type="ARBA" id="ARBA00023258"/>
    </source>
</evidence>
<evidence type="ECO:0000256" key="9">
    <source>
        <dbReference type="ARBA" id="ARBA00022921"/>
    </source>
</evidence>
<dbReference type="GeneID" id="119721189"/>
<evidence type="ECO:0000256" key="11">
    <source>
        <dbReference type="ARBA" id="ARBA00023280"/>
    </source>
</evidence>
<dbReference type="RefSeq" id="XP_038047027.1">
    <property type="nucleotide sequence ID" value="XM_038191099.1"/>
</dbReference>
<feature type="region of interest" description="Disordered" evidence="13">
    <location>
        <begin position="501"/>
        <end position="541"/>
    </location>
</feature>
<proteinExistence type="inferred from homology"/>
<reference evidence="15" key="1">
    <citation type="submission" date="2022-11" db="UniProtKB">
        <authorList>
            <consortium name="EnsemblMetazoa"/>
        </authorList>
    </citation>
    <scope>IDENTIFICATION</scope>
</reference>
<evidence type="ECO:0000256" key="3">
    <source>
        <dbReference type="ARBA" id="ARBA00010161"/>
    </source>
</evidence>
<organism evidence="15 16">
    <name type="scientific">Patiria miniata</name>
    <name type="common">Bat star</name>
    <name type="synonym">Asterina miniata</name>
    <dbReference type="NCBI Taxonomy" id="46514"/>
    <lineage>
        <taxon>Eukaryota</taxon>
        <taxon>Metazoa</taxon>
        <taxon>Echinodermata</taxon>
        <taxon>Eleutherozoa</taxon>
        <taxon>Asterozoa</taxon>
        <taxon>Asteroidea</taxon>
        <taxon>Valvatacea</taxon>
        <taxon>Valvatida</taxon>
        <taxon>Asterinidae</taxon>
        <taxon>Patiria</taxon>
    </lineage>
</organism>
<dbReference type="EnsemblMetazoa" id="XM_038191099.1">
    <property type="protein sequence ID" value="XP_038047027.1"/>
    <property type="gene ID" value="LOC119721189"/>
</dbReference>
<feature type="region of interest" description="Disordered" evidence="13">
    <location>
        <begin position="683"/>
        <end position="749"/>
    </location>
</feature>
<comment type="subunit">
    <text evidence="4">Interacts (via C-terminus) with host PPP1CB.</text>
</comment>
<feature type="compositionally biased region" description="Polar residues" evidence="13">
    <location>
        <begin position="382"/>
        <end position="404"/>
    </location>
</feature>
<feature type="region of interest" description="Disordered" evidence="13">
    <location>
        <begin position="59"/>
        <end position="92"/>
    </location>
</feature>
<evidence type="ECO:0000256" key="12">
    <source>
        <dbReference type="ARBA" id="ARBA00031298"/>
    </source>
</evidence>
<dbReference type="GO" id="GO:0019888">
    <property type="term" value="F:protein phosphatase regulator activity"/>
    <property type="evidence" value="ECO:0007669"/>
    <property type="project" value="TreeGrafter"/>
</dbReference>
<keyword evidence="8" id="KW-1114">Inhibition of host interferon signaling pathway by virus</keyword>
<comment type="function">
    <text evidence="1">Interacts with the host phosphatase PP1 catalytic subunit (PPP1CB) and recruits it to dephosphorylate EIF2S1/eIF2alpha and therefore restores the host translation that has been shut-down by the host. Also inhibits the EIF2S1/eIF2alpha-ATF4-DDIT3/CHOP pathway.</text>
</comment>
<feature type="region of interest" description="Disordered" evidence="13">
    <location>
        <begin position="594"/>
        <end position="665"/>
    </location>
</feature>
<evidence type="ECO:0000313" key="15">
    <source>
        <dbReference type="EnsemblMetazoa" id="XP_038047027.1"/>
    </source>
</evidence>
<feature type="compositionally biased region" description="Polar residues" evidence="13">
    <location>
        <begin position="907"/>
        <end position="931"/>
    </location>
</feature>
<dbReference type="PANTHER" id="PTHR16489:SF12">
    <property type="entry name" value="GH11727P"/>
    <property type="match status" value="1"/>
</dbReference>
<feature type="region of interest" description="Disordered" evidence="13">
    <location>
        <begin position="265"/>
        <end position="288"/>
    </location>
</feature>
<keyword evidence="6" id="KW-0945">Host-virus interaction</keyword>
<evidence type="ECO:0000256" key="6">
    <source>
        <dbReference type="ARBA" id="ARBA00022581"/>
    </source>
</evidence>
<dbReference type="InterPro" id="IPR051254">
    <property type="entry name" value="PPP1R15"/>
</dbReference>
<dbReference type="GO" id="GO:0005783">
    <property type="term" value="C:endoplasmic reticulum"/>
    <property type="evidence" value="ECO:0007669"/>
    <property type="project" value="TreeGrafter"/>
</dbReference>
<keyword evidence="9" id="KW-0426">Late protein</keyword>
<evidence type="ECO:0000256" key="13">
    <source>
        <dbReference type="SAM" id="MobiDB-lite"/>
    </source>
</evidence>
<sequence>MDSHAPTRPSIWQKRCPTGDRKTCWFSKNRSFYRKEEAEVPGFHSRNCVGKPPSLLRLSSTGDTVDDTSDFSSFEPSNLRGSESNFRGSPKPKPGVLDRIAKFAFSANSSDFKQSMASNFVRESSESMANQVDLSILMEKFDSHQSKMERPGQFMSDTAPAMVHPQQGGGGMRGFVKEGIYHPFARQSPDQVGSARQSHPAPVAAEMQQPAVHAFPLFNISPIWNPYRHQQHPHPYMSRTRFIPEQRPNCTMASGQFWHGTPAPGTAPVTSDASPRHTPLSHVSRHHGCQRTQIRDSAVLRNWIVDPRVRSQFINTESIAARLQGHDATNLQSQHRVHHYAVRNPMMKTRTEMTQQNQNPNKAGCVHTGSTHQEHRHPPYAKTTTSKQSIGSPKQSPIHQSASKCPSEDKAKHQDNKKQKTSDRNSEEKCKVLKLEDTDTPLEPVTDEVKIQAENEQKATNSESQVEKSCNNNMDCDQSMHCLARVTSSVDRVICATAGKAAQNAMGPKSEYNETSRYKNRGPTDTENLIPGDHASNGKSHLLGSQELKQDAVHTQQIQNSRIQESHNSMLEDDGASKSTQSQSCENGDCGLSFSSTSPDSSQDQVQICTFSPRESASSDSPNPKPLHSSLAFLLARTTDRESDYSDSDWDSTGSSPPSDSWDFLKCSDDPYNPLYGWRCAKRSERQDQEQETESKPDDELDSGISSLQAQQDDTVDVSPAASESWDEDEPSLEESTHSAESPCASNDSVNPLISSVCSDVVNTSKASVQDPCTTTDSTVRHSQVQSHVSDNLTASTNLPEFETETSHSSLCEKLKSVNILAPRSIVSEPQKLHPSVLFILGADDSDSDSECEGDNDDFDDCDADSFDNIWSSSQQCPDPYSPLQGWRFHLTIPVVHKSCKNLPAPDQNTTTELSKSIADNENSTSSTETPHQFVAEADPRPTLKRASTTGCLWIPCDGSEPGRPLHNKKVHFCEDSPLVINESPSWSSEYSDSRRGPWQEMARDRCRFGDRIRCTEGQIAHVFAPEHRQRVQVRMQAQVV</sequence>
<dbReference type="OMA" id="SQFINTE"/>
<evidence type="ECO:0000256" key="1">
    <source>
        <dbReference type="ARBA" id="ARBA00003756"/>
    </source>
</evidence>
<evidence type="ECO:0000256" key="8">
    <source>
        <dbReference type="ARBA" id="ARBA00022830"/>
    </source>
</evidence>
<feature type="compositionally biased region" description="Polar residues" evidence="13">
    <location>
        <begin position="74"/>
        <end position="87"/>
    </location>
</feature>
<evidence type="ECO:0000259" key="14">
    <source>
        <dbReference type="Pfam" id="PF10488"/>
    </source>
</evidence>
<dbReference type="GO" id="GO:0000164">
    <property type="term" value="C:protein phosphatase type 1 complex"/>
    <property type="evidence" value="ECO:0007669"/>
    <property type="project" value="TreeGrafter"/>
</dbReference>
<dbReference type="GO" id="GO:0051246">
    <property type="term" value="P:regulation of protein metabolic process"/>
    <property type="evidence" value="ECO:0007669"/>
    <property type="project" value="UniProtKB-ARBA"/>
</dbReference>
<evidence type="ECO:0000313" key="16">
    <source>
        <dbReference type="Proteomes" id="UP000887568"/>
    </source>
</evidence>
<accession>A0A913Z5M2</accession>
<feature type="region of interest" description="Disordered" evidence="13">
    <location>
        <begin position="351"/>
        <end position="445"/>
    </location>
</feature>
<feature type="compositionally biased region" description="Basic and acidic residues" evidence="13">
    <location>
        <begin position="406"/>
        <end position="437"/>
    </location>
</feature>
<keyword evidence="10" id="KW-0922">Interferon antiviral system evasion</keyword>
<feature type="compositionally biased region" description="Polar residues" evidence="13">
    <location>
        <begin position="603"/>
        <end position="622"/>
    </location>
</feature>
<protein>
    <recommendedName>
        <fullName evidence="5">Protein DP71L</fullName>
    </recommendedName>
    <alternativeName>
        <fullName evidence="12">MyD116 homolog</fullName>
    </alternativeName>
</protein>
<dbReference type="InterPro" id="IPR019523">
    <property type="entry name" value="Prot_Pase1_reg-su15A/B_C"/>
</dbReference>
<dbReference type="GO" id="GO:0039502">
    <property type="term" value="P:symbiont-mediated suppression of host type I interferon-mediated signaling pathway"/>
    <property type="evidence" value="ECO:0007669"/>
    <property type="project" value="UniProtKB-KW"/>
</dbReference>